<dbReference type="PANTHER" id="PTHR17920:SF3">
    <property type="entry name" value="TRANSMEMBRANE AND COILED-COIL DOMAIN-CONTAINING PROTEIN 4"/>
    <property type="match status" value="1"/>
</dbReference>
<evidence type="ECO:0000256" key="2">
    <source>
        <dbReference type="ARBA" id="ARBA00009824"/>
    </source>
</evidence>
<comment type="subcellular location">
    <subcellularLocation>
        <location evidence="1">Membrane</location>
        <topology evidence="1">Multi-pass membrane protein</topology>
    </subcellularLocation>
</comment>
<comment type="caution">
    <text evidence="7">The sequence shown here is derived from an EMBL/GenBank/DDBJ whole genome shotgun (WGS) entry which is preliminary data.</text>
</comment>
<evidence type="ECO:0000256" key="5">
    <source>
        <dbReference type="ARBA" id="ARBA00023136"/>
    </source>
</evidence>
<feature type="domain" description="Ubiquitin-like" evidence="6">
    <location>
        <begin position="1"/>
        <end position="64"/>
    </location>
</feature>
<accession>A0AAU9IRC8</accession>
<dbReference type="SUPFAM" id="SSF54236">
    <property type="entry name" value="Ubiquitin-like"/>
    <property type="match status" value="2"/>
</dbReference>
<dbReference type="PANTHER" id="PTHR17920">
    <property type="entry name" value="TRANSMEMBRANE AND COILED-COIL DOMAIN-CONTAINING PROTEIN 4 TMCO4"/>
    <property type="match status" value="1"/>
</dbReference>
<name>A0AAU9IRC8_9CILI</name>
<dbReference type="EMBL" id="CAJZBQ010000012">
    <property type="protein sequence ID" value="CAG9314305.1"/>
    <property type="molecule type" value="Genomic_DNA"/>
</dbReference>
<evidence type="ECO:0000313" key="7">
    <source>
        <dbReference type="EMBL" id="CAG9314305.1"/>
    </source>
</evidence>
<dbReference type="InterPro" id="IPR000626">
    <property type="entry name" value="Ubiquitin-like_dom"/>
</dbReference>
<dbReference type="InterPro" id="IPR029058">
    <property type="entry name" value="AB_hydrolase_fold"/>
</dbReference>
<dbReference type="Pfam" id="PF05277">
    <property type="entry name" value="DUF726"/>
    <property type="match status" value="1"/>
</dbReference>
<feature type="domain" description="Ubiquitin-like" evidence="6">
    <location>
        <begin position="74"/>
        <end position="144"/>
    </location>
</feature>
<dbReference type="Proteomes" id="UP001162131">
    <property type="component" value="Unassembled WGS sequence"/>
</dbReference>
<dbReference type="Gene3D" id="3.10.20.90">
    <property type="entry name" value="Phosphatidylinositol 3-kinase Catalytic Subunit, Chain A, domain 1"/>
    <property type="match status" value="2"/>
</dbReference>
<evidence type="ECO:0000256" key="1">
    <source>
        <dbReference type="ARBA" id="ARBA00004141"/>
    </source>
</evidence>
<dbReference type="InterPro" id="IPR019956">
    <property type="entry name" value="Ubiquitin_dom"/>
</dbReference>
<sequence>MSIFIKLLSGKTIRLEIDPWDSIISLKEKIYEAEDILPHQQKLVFNGKNLEDERNLQYYGINEGAVDLVERDDVAVAIKLPSGSQVNFYCKPGDVISSLKMKLFHEQNIPIKHQNLYYNRKELQDEKKLEFYNIRQDCVLNLAILNEKNLKKILKRLYEWDEGLVLPMNTSLLENNWNGKARKLMESAGLCFSKESKVYFILKSSTFHLLWQANIEKIQENIINQNKITAGQLENSAEFGNEKNTEGVYQFIEKFTEKSHRTLKKYIEEFIPNLNEDLMLEIDYKSIEKDLDNRIVKKAKEIHPDLFSNIKDNFKIQPHEEKKVEAEKKSAHPKPIKRFYKKLRSAPPKPKPIQLTSSERIRYLEGYLSSLESKSISLFDDTIIKEDSRIFVGKLIAQTCTSEIPTEIYMKILELLNLPDQILQKLLIYDASFILEYTDQDCLSQEPDFLFIILCILLVFSNTYADLAQTEKKSDHKYSSIYRQWIREIIRLYEKRLKTDSKWQFLLEAEQVISKSLISKEKEDWVFYPASVDFKDVFEAAVENKKKLQADLPESVEQTSEVIIKKGIAEESLDQYKTLEHDKYALDRIINKPSLSITIAIPGWLSDDRDGEKYHWPFLVERPEQPISYSLVWDASNLLEATVDMFSWGGKFGKSLLTSFQASKSIYEDNPFALSAQQAEATGIMLAHLICEGLFKNMTISLIGYSLGGRIIHYCLMELLKIDPNCDRIHDIYLLAAATPNDKESFEKIKPLVKGRFVNAYSHKDMTLGVAYTLATFQNPVGLGVLEVEGVENIDVTKVSPHHLDYRNSLDKVLEAIKYNL</sequence>
<dbReference type="InterPro" id="IPR007941">
    <property type="entry name" value="DUF726"/>
</dbReference>
<dbReference type="CDD" id="cd17039">
    <property type="entry name" value="Ubl_ubiquitin_like"/>
    <property type="match status" value="1"/>
</dbReference>
<dbReference type="GO" id="GO:0016020">
    <property type="term" value="C:membrane"/>
    <property type="evidence" value="ECO:0007669"/>
    <property type="project" value="UniProtKB-SubCell"/>
</dbReference>
<keyword evidence="8" id="KW-1185">Reference proteome</keyword>
<comment type="similarity">
    <text evidence="2">Belongs to the TMCO4 family.</text>
</comment>
<dbReference type="SMART" id="SM00213">
    <property type="entry name" value="UBQ"/>
    <property type="match status" value="2"/>
</dbReference>
<keyword evidence="3" id="KW-0812">Transmembrane</keyword>
<dbReference type="AlphaFoldDB" id="A0AAU9IRC8"/>
<dbReference type="Pfam" id="PF00240">
    <property type="entry name" value="ubiquitin"/>
    <property type="match status" value="2"/>
</dbReference>
<organism evidence="7 8">
    <name type="scientific">Blepharisma stoltei</name>
    <dbReference type="NCBI Taxonomy" id="1481888"/>
    <lineage>
        <taxon>Eukaryota</taxon>
        <taxon>Sar</taxon>
        <taxon>Alveolata</taxon>
        <taxon>Ciliophora</taxon>
        <taxon>Postciliodesmatophora</taxon>
        <taxon>Heterotrichea</taxon>
        <taxon>Heterotrichida</taxon>
        <taxon>Blepharismidae</taxon>
        <taxon>Blepharisma</taxon>
    </lineage>
</organism>
<dbReference type="PRINTS" id="PR00348">
    <property type="entry name" value="UBIQUITIN"/>
</dbReference>
<reference evidence="7" key="1">
    <citation type="submission" date="2021-09" db="EMBL/GenBank/DDBJ databases">
        <authorList>
            <consortium name="AG Swart"/>
            <person name="Singh M."/>
            <person name="Singh A."/>
            <person name="Seah K."/>
            <person name="Emmerich C."/>
        </authorList>
    </citation>
    <scope>NUCLEOTIDE SEQUENCE</scope>
    <source>
        <strain evidence="7">ATCC30299</strain>
    </source>
</reference>
<proteinExistence type="inferred from homology"/>
<evidence type="ECO:0000256" key="3">
    <source>
        <dbReference type="ARBA" id="ARBA00022692"/>
    </source>
</evidence>
<gene>
    <name evidence="7" type="ORF">BSTOLATCC_MIC11316</name>
</gene>
<protein>
    <recommendedName>
        <fullName evidence="6">Ubiquitin-like domain-containing protein</fullName>
    </recommendedName>
</protein>
<keyword evidence="4" id="KW-1133">Transmembrane helix</keyword>
<evidence type="ECO:0000256" key="4">
    <source>
        <dbReference type="ARBA" id="ARBA00022989"/>
    </source>
</evidence>
<keyword evidence="5" id="KW-0472">Membrane</keyword>
<dbReference type="SUPFAM" id="SSF53474">
    <property type="entry name" value="alpha/beta-Hydrolases"/>
    <property type="match status" value="1"/>
</dbReference>
<dbReference type="PROSITE" id="PS50053">
    <property type="entry name" value="UBIQUITIN_2"/>
    <property type="match status" value="2"/>
</dbReference>
<evidence type="ECO:0000259" key="6">
    <source>
        <dbReference type="PROSITE" id="PS50053"/>
    </source>
</evidence>
<dbReference type="InterPro" id="IPR029071">
    <property type="entry name" value="Ubiquitin-like_domsf"/>
</dbReference>
<evidence type="ECO:0000313" key="8">
    <source>
        <dbReference type="Proteomes" id="UP001162131"/>
    </source>
</evidence>